<feature type="region of interest" description="Disordered" evidence="1">
    <location>
        <begin position="236"/>
        <end position="352"/>
    </location>
</feature>
<feature type="compositionally biased region" description="Gly residues" evidence="1">
    <location>
        <begin position="236"/>
        <end position="245"/>
    </location>
</feature>
<dbReference type="AlphaFoldDB" id="A0AA40BE51"/>
<feature type="region of interest" description="Disordered" evidence="1">
    <location>
        <begin position="1"/>
        <end position="191"/>
    </location>
</feature>
<reference evidence="2" key="1">
    <citation type="submission" date="2023-06" db="EMBL/GenBank/DDBJ databases">
        <title>Genome-scale phylogeny and comparative genomics of the fungal order Sordariales.</title>
        <authorList>
            <consortium name="Lawrence Berkeley National Laboratory"/>
            <person name="Hensen N."/>
            <person name="Bonometti L."/>
            <person name="Westerberg I."/>
            <person name="Brannstrom I.O."/>
            <person name="Guillou S."/>
            <person name="Cros-Aarteil S."/>
            <person name="Calhoun S."/>
            <person name="Haridas S."/>
            <person name="Kuo A."/>
            <person name="Mondo S."/>
            <person name="Pangilinan J."/>
            <person name="Riley R."/>
            <person name="Labutti K."/>
            <person name="Andreopoulos B."/>
            <person name="Lipzen A."/>
            <person name="Chen C."/>
            <person name="Yanf M."/>
            <person name="Daum C."/>
            <person name="Ng V."/>
            <person name="Clum A."/>
            <person name="Steindorff A."/>
            <person name="Ohm R."/>
            <person name="Martin F."/>
            <person name="Silar P."/>
            <person name="Natvig D."/>
            <person name="Lalanne C."/>
            <person name="Gautier V."/>
            <person name="Ament-Velasquez S.L."/>
            <person name="Kruys A."/>
            <person name="Hutchinson M.I."/>
            <person name="Powell A.J."/>
            <person name="Barry K."/>
            <person name="Miller A.N."/>
            <person name="Grigoriev I.V."/>
            <person name="Debuchy R."/>
            <person name="Gladieux P."/>
            <person name="Thoren M.H."/>
            <person name="Johannesson H."/>
        </authorList>
    </citation>
    <scope>NUCLEOTIDE SEQUENCE</scope>
    <source>
        <strain evidence="2">CBS 540.89</strain>
    </source>
</reference>
<name>A0AA40BE51_9PEZI</name>
<feature type="compositionally biased region" description="Polar residues" evidence="1">
    <location>
        <begin position="95"/>
        <end position="122"/>
    </location>
</feature>
<accession>A0AA40BE51</accession>
<organism evidence="2 3">
    <name type="scientific">Apiosordaria backusii</name>
    <dbReference type="NCBI Taxonomy" id="314023"/>
    <lineage>
        <taxon>Eukaryota</taxon>
        <taxon>Fungi</taxon>
        <taxon>Dikarya</taxon>
        <taxon>Ascomycota</taxon>
        <taxon>Pezizomycotina</taxon>
        <taxon>Sordariomycetes</taxon>
        <taxon>Sordariomycetidae</taxon>
        <taxon>Sordariales</taxon>
        <taxon>Lasiosphaeriaceae</taxon>
        <taxon>Apiosordaria</taxon>
    </lineage>
</organism>
<comment type="caution">
    <text evidence="2">The sequence shown here is derived from an EMBL/GenBank/DDBJ whole genome shotgun (WGS) entry which is preliminary data.</text>
</comment>
<gene>
    <name evidence="2" type="ORF">B0T21DRAFT_369287</name>
</gene>
<feature type="compositionally biased region" description="Acidic residues" evidence="1">
    <location>
        <begin position="254"/>
        <end position="263"/>
    </location>
</feature>
<feature type="compositionally biased region" description="Basic and acidic residues" evidence="1">
    <location>
        <begin position="1"/>
        <end position="10"/>
    </location>
</feature>
<protein>
    <submittedName>
        <fullName evidence="2">Uncharacterized protein</fullName>
    </submittedName>
</protein>
<dbReference type="Proteomes" id="UP001172159">
    <property type="component" value="Unassembled WGS sequence"/>
</dbReference>
<evidence type="ECO:0000313" key="2">
    <source>
        <dbReference type="EMBL" id="KAK0732601.1"/>
    </source>
</evidence>
<evidence type="ECO:0000313" key="3">
    <source>
        <dbReference type="Proteomes" id="UP001172159"/>
    </source>
</evidence>
<feature type="compositionally biased region" description="Polar residues" evidence="1">
    <location>
        <begin position="283"/>
        <end position="294"/>
    </location>
</feature>
<proteinExistence type="predicted"/>
<evidence type="ECO:0000256" key="1">
    <source>
        <dbReference type="SAM" id="MobiDB-lite"/>
    </source>
</evidence>
<feature type="compositionally biased region" description="Acidic residues" evidence="1">
    <location>
        <begin position="66"/>
        <end position="93"/>
    </location>
</feature>
<feature type="compositionally biased region" description="Acidic residues" evidence="1">
    <location>
        <begin position="17"/>
        <end position="56"/>
    </location>
</feature>
<feature type="compositionally biased region" description="Basic and acidic residues" evidence="1">
    <location>
        <begin position="126"/>
        <end position="136"/>
    </location>
</feature>
<dbReference type="EMBL" id="JAUKTV010000008">
    <property type="protein sequence ID" value="KAK0732601.1"/>
    <property type="molecule type" value="Genomic_DNA"/>
</dbReference>
<sequence length="352" mass="37898">MMVDLDREIPEGSDMGLEGEEEDEDEEMEGDLDDEVPEGGDLDDEIPEGDLDDDIPEGGGFGYDGVSDEVDDDEDEEDDDDDGEEEEDEEGEEGNNTFQTAQFDTSGEESSSSIDPQDISLTEVQQQRRVERRELQSRMASIRAQEQRMRELMVRGGQQSRALHGNDDDLYGAGEDDHDHHGIGGGGGQHNMLEEEDLVQSSGHQGGMSMVESGEDMDMNADLDDDIPDASGLSGVSGAGFGMDGAGYEHTDSEAELSSDDDGGNNSNANISFARGSVRGSVRRQQNFRSSGVGQQHHFRSSGMGRGGGGGRFDPRSSLGNNHDISGFLSLDGSSMIGSSPHRGSFRRSRQG</sequence>
<keyword evidence="3" id="KW-1185">Reference proteome</keyword>